<dbReference type="AlphaFoldDB" id="X1GNK2"/>
<sequence>KAAPALTLLQMFDTDFDGKVNQVQATFSETLAGSTATAPWTLTNVPSGGTLASVSTSGAVATLTITEGASAADTSVGSFTIALATNATGIRDSAANQSSFTAQAPGDKAGPVPVSITDTNGTNDGKFEQADTMTVTFTESIIGVAAS</sequence>
<dbReference type="EMBL" id="BARU01014596">
    <property type="protein sequence ID" value="GAH34578.1"/>
    <property type="molecule type" value="Genomic_DNA"/>
</dbReference>
<protein>
    <recommendedName>
        <fullName evidence="2">Bacterial Ig-like domain-containing protein</fullName>
    </recommendedName>
</protein>
<reference evidence="1" key="1">
    <citation type="journal article" date="2014" name="Front. Microbiol.">
        <title>High frequency of phylogenetically diverse reductive dehalogenase-homologous genes in deep subseafloor sedimentary metagenomes.</title>
        <authorList>
            <person name="Kawai M."/>
            <person name="Futagami T."/>
            <person name="Toyoda A."/>
            <person name="Takaki Y."/>
            <person name="Nishi S."/>
            <person name="Hori S."/>
            <person name="Arai W."/>
            <person name="Tsubouchi T."/>
            <person name="Morono Y."/>
            <person name="Uchiyama I."/>
            <person name="Ito T."/>
            <person name="Fujiyama A."/>
            <person name="Inagaki F."/>
            <person name="Takami H."/>
        </authorList>
    </citation>
    <scope>NUCLEOTIDE SEQUENCE</scope>
    <source>
        <strain evidence="1">Expedition CK06-06</strain>
    </source>
</reference>
<evidence type="ECO:0008006" key="2">
    <source>
        <dbReference type="Google" id="ProtNLM"/>
    </source>
</evidence>
<gene>
    <name evidence="1" type="ORF">S03H2_25662</name>
</gene>
<name>X1GNK2_9ZZZZ</name>
<organism evidence="1">
    <name type="scientific">marine sediment metagenome</name>
    <dbReference type="NCBI Taxonomy" id="412755"/>
    <lineage>
        <taxon>unclassified sequences</taxon>
        <taxon>metagenomes</taxon>
        <taxon>ecological metagenomes</taxon>
    </lineage>
</organism>
<accession>X1GNK2</accession>
<comment type="caution">
    <text evidence="1">The sequence shown here is derived from an EMBL/GenBank/DDBJ whole genome shotgun (WGS) entry which is preliminary data.</text>
</comment>
<evidence type="ECO:0000313" key="1">
    <source>
        <dbReference type="EMBL" id="GAH34578.1"/>
    </source>
</evidence>
<feature type="non-terminal residue" evidence="1">
    <location>
        <position position="1"/>
    </location>
</feature>
<proteinExistence type="predicted"/>
<feature type="non-terminal residue" evidence="1">
    <location>
        <position position="147"/>
    </location>
</feature>